<organism evidence="2 3">
    <name type="scientific">Apiospora arundinis</name>
    <dbReference type="NCBI Taxonomy" id="335852"/>
    <lineage>
        <taxon>Eukaryota</taxon>
        <taxon>Fungi</taxon>
        <taxon>Dikarya</taxon>
        <taxon>Ascomycota</taxon>
        <taxon>Pezizomycotina</taxon>
        <taxon>Sordariomycetes</taxon>
        <taxon>Xylariomycetidae</taxon>
        <taxon>Amphisphaeriales</taxon>
        <taxon>Apiosporaceae</taxon>
        <taxon>Apiospora</taxon>
    </lineage>
</organism>
<feature type="compositionally biased region" description="Polar residues" evidence="1">
    <location>
        <begin position="204"/>
        <end position="214"/>
    </location>
</feature>
<evidence type="ECO:0000313" key="2">
    <source>
        <dbReference type="EMBL" id="KAK8863284.1"/>
    </source>
</evidence>
<feature type="compositionally biased region" description="Basic and acidic residues" evidence="1">
    <location>
        <begin position="193"/>
        <end position="203"/>
    </location>
</feature>
<reference evidence="2 3" key="1">
    <citation type="journal article" date="2024" name="IMA Fungus">
        <title>Apiospora arundinis, a panoply of carbohydrate-active enzymes and secondary metabolites.</title>
        <authorList>
            <person name="Sorensen T."/>
            <person name="Petersen C."/>
            <person name="Muurmann A.T."/>
            <person name="Christiansen J.V."/>
            <person name="Brundto M.L."/>
            <person name="Overgaard C.K."/>
            <person name="Boysen A.T."/>
            <person name="Wollenberg R.D."/>
            <person name="Larsen T.O."/>
            <person name="Sorensen J.L."/>
            <person name="Nielsen K.L."/>
            <person name="Sondergaard T.E."/>
        </authorList>
    </citation>
    <scope>NUCLEOTIDE SEQUENCE [LARGE SCALE GENOMIC DNA]</scope>
    <source>
        <strain evidence="2 3">AAU 773</strain>
    </source>
</reference>
<evidence type="ECO:0000313" key="3">
    <source>
        <dbReference type="Proteomes" id="UP001390339"/>
    </source>
</evidence>
<accession>A0ABR2IIB0</accession>
<comment type="caution">
    <text evidence="2">The sequence shown here is derived from an EMBL/GenBank/DDBJ whole genome shotgun (WGS) entry which is preliminary data.</text>
</comment>
<proteinExistence type="predicted"/>
<gene>
    <name evidence="2" type="ORF">PGQ11_009519</name>
</gene>
<keyword evidence="3" id="KW-1185">Reference proteome</keyword>
<feature type="region of interest" description="Disordered" evidence="1">
    <location>
        <begin position="143"/>
        <end position="256"/>
    </location>
</feature>
<feature type="region of interest" description="Disordered" evidence="1">
    <location>
        <begin position="1"/>
        <end position="75"/>
    </location>
</feature>
<protein>
    <submittedName>
        <fullName evidence="2">Uncharacterized protein</fullName>
    </submittedName>
</protein>
<dbReference type="Proteomes" id="UP001390339">
    <property type="component" value="Unassembled WGS sequence"/>
</dbReference>
<name>A0ABR2IIB0_9PEZI</name>
<dbReference type="EMBL" id="JAPCWZ010000005">
    <property type="protein sequence ID" value="KAK8863284.1"/>
    <property type="molecule type" value="Genomic_DNA"/>
</dbReference>
<sequence>MATAETPAPLTNIANKAATSVPPLQLKARNKRDSDEDDDDDDASSVINSSGSMPDAVQVSSPSSSSTVRPPLPATPARLMNIDLNYESPLSRLELTPFRYGHGTELHPITEQRSIATLRNGMVSTPELEATNRSKSKNHFLLTKSIDENGSSGLKATPGSRRSLRRQHTFSLDSGKSHLLSDLSGSENRKRHPYEQILHRKENTSVSSYSSTPTAGGGRNRGTIDSARILAELKSYPHVPPYPPRAQVVTPPEYYE</sequence>
<evidence type="ECO:0000256" key="1">
    <source>
        <dbReference type="SAM" id="MobiDB-lite"/>
    </source>
</evidence>